<reference evidence="6 7" key="1">
    <citation type="submission" date="2024-06" db="EMBL/GenBank/DDBJ databases">
        <title>Sorghum-associated microbial communities from plants grown in Nebraska, USA.</title>
        <authorList>
            <person name="Schachtman D."/>
        </authorList>
    </citation>
    <scope>NUCLEOTIDE SEQUENCE [LARGE SCALE GENOMIC DNA]</scope>
    <source>
        <strain evidence="6 7">1288</strain>
    </source>
</reference>
<organism evidence="6 7">
    <name type="scientific">Sporosarcina psychrophila</name>
    <name type="common">Bacillus psychrophilus</name>
    <dbReference type="NCBI Taxonomy" id="1476"/>
    <lineage>
        <taxon>Bacteria</taxon>
        <taxon>Bacillati</taxon>
        <taxon>Bacillota</taxon>
        <taxon>Bacilli</taxon>
        <taxon>Bacillales</taxon>
        <taxon>Caryophanaceae</taxon>
        <taxon>Sporosarcina</taxon>
    </lineage>
</organism>
<evidence type="ECO:0000256" key="3">
    <source>
        <dbReference type="ARBA" id="ARBA00013368"/>
    </source>
</evidence>
<keyword evidence="7" id="KW-1185">Reference proteome</keyword>
<proteinExistence type="inferred from homology"/>
<evidence type="ECO:0000256" key="4">
    <source>
        <dbReference type="SAM" id="Coils"/>
    </source>
</evidence>
<evidence type="ECO:0000259" key="5">
    <source>
        <dbReference type="Pfam" id="PF13476"/>
    </source>
</evidence>
<feature type="domain" description="Rad50/SbcC-type AAA" evidence="5">
    <location>
        <begin position="9"/>
        <end position="286"/>
    </location>
</feature>
<accession>A0ABV2KE15</accession>
<protein>
    <recommendedName>
        <fullName evidence="3">Nuclease SbcCD subunit C</fullName>
    </recommendedName>
</protein>
<keyword evidence="4" id="KW-0175">Coiled coil</keyword>
<dbReference type="Gene3D" id="3.40.50.300">
    <property type="entry name" value="P-loop containing nucleotide triphosphate hydrolases"/>
    <property type="match status" value="1"/>
</dbReference>
<name>A0ABV2KE15_SPOPS</name>
<dbReference type="SUPFAM" id="SSF52540">
    <property type="entry name" value="P-loop containing nucleoside triphosphate hydrolases"/>
    <property type="match status" value="1"/>
</dbReference>
<evidence type="ECO:0000256" key="2">
    <source>
        <dbReference type="ARBA" id="ARBA00011322"/>
    </source>
</evidence>
<evidence type="ECO:0000256" key="1">
    <source>
        <dbReference type="ARBA" id="ARBA00006930"/>
    </source>
</evidence>
<evidence type="ECO:0000313" key="6">
    <source>
        <dbReference type="EMBL" id="MET3658339.1"/>
    </source>
</evidence>
<sequence length="665" mass="75377">MKEVKLMNLTLKNFKGIKKFDLGADGMDITVLGDNATGKTSLFDSFVWLLFNKDSNNRADFAIKTLKDGKEINNLEHEVEAIFRVDGSPLTLRKVYAEKWTKRRGSATKEFSGHETNYFINGVPSKKGEYQSKVDSIVKEDVFKLLTSPTFFNENLKWQDRRATLLEVCGDIEEEDVLAFNSALKNLPTILKGRTIEDHRKIIAARRAEINKELDRIPVRIDEINNSLPEVNIDVPSIEKEIASIETKLDENATQINNIKNGSAITGKQNELRQVEMDLESIKRDLESESVEKGYQVQAKIQEEQSNIAILKRKKDEAEHRIKILEKDVVSFDEKLVELRERWTIEDGRVHEHSANSECPTCKQSLPSEEIEAAKESALAAFNLNKSNQLERVSAQGKSISEDKTQTIEQIEKLKATAASLQSEIEVKEKVVSKLTLELDTLRTAVKDARQDPKYQSKLQEQAKLNEEIKSLNENAEESIVTVEKEVVSLRTKRTELNTQIAQQAQVVASEKRIAELEEQQKELATEFEKLEGELFLTEEFIRSKVELLTEKINSKFKYARFNLFKTNINGGIEEICETTFDGVPYSSGLNNAARINVGIDIINTLTEHFGIRAPIFVDNAEAVTQLIDTDSQLISLVVSEKDKQLRIEQNGSTENQTILDLEVV</sequence>
<dbReference type="InterPro" id="IPR038729">
    <property type="entry name" value="Rad50/SbcC_AAA"/>
</dbReference>
<dbReference type="InterPro" id="IPR027417">
    <property type="entry name" value="P-loop_NTPase"/>
</dbReference>
<feature type="coiled-coil region" evidence="4">
    <location>
        <begin position="404"/>
        <end position="534"/>
    </location>
</feature>
<comment type="subunit">
    <text evidence="2">Heterodimer of SbcC and SbcD.</text>
</comment>
<dbReference type="PANTHER" id="PTHR32114:SF2">
    <property type="entry name" value="ABC TRANSPORTER ABCH.3"/>
    <property type="match status" value="1"/>
</dbReference>
<comment type="similarity">
    <text evidence="1">Belongs to the SMC family. SbcC subfamily.</text>
</comment>
<comment type="caution">
    <text evidence="6">The sequence shown here is derived from an EMBL/GenBank/DDBJ whole genome shotgun (WGS) entry which is preliminary data.</text>
</comment>
<dbReference type="Pfam" id="PF13476">
    <property type="entry name" value="AAA_23"/>
    <property type="match status" value="1"/>
</dbReference>
<dbReference type="Gene3D" id="1.10.287.1490">
    <property type="match status" value="1"/>
</dbReference>
<dbReference type="Gene3D" id="1.20.5.340">
    <property type="match status" value="1"/>
</dbReference>
<feature type="coiled-coil region" evidence="4">
    <location>
        <begin position="265"/>
        <end position="342"/>
    </location>
</feature>
<gene>
    <name evidence="6" type="ORF">ABIC55_003456</name>
</gene>
<dbReference type="Proteomes" id="UP001549104">
    <property type="component" value="Unassembled WGS sequence"/>
</dbReference>
<dbReference type="PANTHER" id="PTHR32114">
    <property type="entry name" value="ABC TRANSPORTER ABCH.3"/>
    <property type="match status" value="1"/>
</dbReference>
<evidence type="ECO:0000313" key="7">
    <source>
        <dbReference type="Proteomes" id="UP001549104"/>
    </source>
</evidence>
<dbReference type="EMBL" id="JBEPME010000005">
    <property type="protein sequence ID" value="MET3658339.1"/>
    <property type="molecule type" value="Genomic_DNA"/>
</dbReference>